<dbReference type="GO" id="GO:0020037">
    <property type="term" value="F:heme binding"/>
    <property type="evidence" value="ECO:0007669"/>
    <property type="project" value="InterPro"/>
</dbReference>
<dbReference type="Pfam" id="PF00067">
    <property type="entry name" value="p450"/>
    <property type="match status" value="1"/>
</dbReference>
<dbReference type="GO" id="GO:0004497">
    <property type="term" value="F:monooxygenase activity"/>
    <property type="evidence" value="ECO:0007669"/>
    <property type="project" value="InterPro"/>
</dbReference>
<dbReference type="EMBL" id="PKPP01022157">
    <property type="protein sequence ID" value="PWA34585.1"/>
    <property type="molecule type" value="Genomic_DNA"/>
</dbReference>
<dbReference type="STRING" id="35608.A0A2U1KCU9"/>
<reference evidence="1 2" key="1">
    <citation type="journal article" date="2018" name="Mol. Plant">
        <title>The genome of Artemisia annua provides insight into the evolution of Asteraceae family and artemisinin biosynthesis.</title>
        <authorList>
            <person name="Shen Q."/>
            <person name="Zhang L."/>
            <person name="Liao Z."/>
            <person name="Wang S."/>
            <person name="Yan T."/>
            <person name="Shi P."/>
            <person name="Liu M."/>
            <person name="Fu X."/>
            <person name="Pan Q."/>
            <person name="Wang Y."/>
            <person name="Lv Z."/>
            <person name="Lu X."/>
            <person name="Zhang F."/>
            <person name="Jiang W."/>
            <person name="Ma Y."/>
            <person name="Chen M."/>
            <person name="Hao X."/>
            <person name="Li L."/>
            <person name="Tang Y."/>
            <person name="Lv G."/>
            <person name="Zhou Y."/>
            <person name="Sun X."/>
            <person name="Brodelius P.E."/>
            <person name="Rose J.K.C."/>
            <person name="Tang K."/>
        </authorList>
    </citation>
    <scope>NUCLEOTIDE SEQUENCE [LARGE SCALE GENOMIC DNA]</scope>
    <source>
        <strain evidence="2">cv. Huhao1</strain>
        <tissue evidence="1">Leaf</tissue>
    </source>
</reference>
<dbReference type="AlphaFoldDB" id="A0A2U1KCU9"/>
<dbReference type="InterPro" id="IPR001128">
    <property type="entry name" value="Cyt_P450"/>
</dbReference>
<dbReference type="SUPFAM" id="SSF48264">
    <property type="entry name" value="Cytochrome P450"/>
    <property type="match status" value="1"/>
</dbReference>
<evidence type="ECO:0000313" key="2">
    <source>
        <dbReference type="Proteomes" id="UP000245207"/>
    </source>
</evidence>
<name>A0A2U1KCU9_ARTAN</name>
<gene>
    <name evidence="1" type="ORF">CTI12_AA617670</name>
</gene>
<dbReference type="Gene3D" id="1.10.630.10">
    <property type="entry name" value="Cytochrome P450"/>
    <property type="match status" value="1"/>
</dbReference>
<dbReference type="Proteomes" id="UP000245207">
    <property type="component" value="Unassembled WGS sequence"/>
</dbReference>
<dbReference type="GO" id="GO:0005506">
    <property type="term" value="F:iron ion binding"/>
    <property type="evidence" value="ECO:0007669"/>
    <property type="project" value="InterPro"/>
</dbReference>
<dbReference type="OrthoDB" id="1372046at2759"/>
<dbReference type="InterPro" id="IPR036396">
    <property type="entry name" value="Cyt_P450_sf"/>
</dbReference>
<keyword evidence="2" id="KW-1185">Reference proteome</keyword>
<protein>
    <submittedName>
        <fullName evidence="1">Cytochrome P450</fullName>
    </submittedName>
</protein>
<comment type="caution">
    <text evidence="1">The sequence shown here is derived from an EMBL/GenBank/DDBJ whole genome shotgun (WGS) entry which is preliminary data.</text>
</comment>
<accession>A0A2U1KCU9</accession>
<proteinExistence type="predicted"/>
<evidence type="ECO:0000313" key="1">
    <source>
        <dbReference type="EMBL" id="PWA34585.1"/>
    </source>
</evidence>
<dbReference type="GO" id="GO:0016705">
    <property type="term" value="F:oxidoreductase activity, acting on paired donors, with incorporation or reduction of molecular oxygen"/>
    <property type="evidence" value="ECO:0007669"/>
    <property type="project" value="InterPro"/>
</dbReference>
<organism evidence="1 2">
    <name type="scientific">Artemisia annua</name>
    <name type="common">Sweet wormwood</name>
    <dbReference type="NCBI Taxonomy" id="35608"/>
    <lineage>
        <taxon>Eukaryota</taxon>
        <taxon>Viridiplantae</taxon>
        <taxon>Streptophyta</taxon>
        <taxon>Embryophyta</taxon>
        <taxon>Tracheophyta</taxon>
        <taxon>Spermatophyta</taxon>
        <taxon>Magnoliopsida</taxon>
        <taxon>eudicotyledons</taxon>
        <taxon>Gunneridae</taxon>
        <taxon>Pentapetalae</taxon>
        <taxon>asterids</taxon>
        <taxon>campanulids</taxon>
        <taxon>Asterales</taxon>
        <taxon>Asteraceae</taxon>
        <taxon>Asteroideae</taxon>
        <taxon>Anthemideae</taxon>
        <taxon>Artemisiinae</taxon>
        <taxon>Artemisia</taxon>
    </lineage>
</organism>
<sequence length="231" mass="25484">MGCCVQQWVNKSYCIIWVFTAYVPTMGEDFLRFRASELSHGYGQQIQTTAGIVKSKSTKVQLSRCMKGNSHHADGGKALDANVHVMENISDKTIPTKVMLGVDRIDMINGIPLLRDRSTRFNHGVKASNKIREVINGIMVQRRKDVTDGTATPTQELLSHMIAEVDKRNQESGGTPTTDGDMSSDLLGFLIGGYDTINTTVVFIMMMLVDHPNVYKKVLKANGDSRGETTG</sequence>